<comment type="subcellular location">
    <subcellularLocation>
        <location evidence="1">Membrane</location>
        <topology evidence="1">Lipid-anchor</topology>
    </subcellularLocation>
</comment>
<evidence type="ECO:0000256" key="3">
    <source>
        <dbReference type="ARBA" id="ARBA00022729"/>
    </source>
</evidence>
<gene>
    <name evidence="8" type="ORF">GP475_02825</name>
</gene>
<dbReference type="PROSITE" id="PS51257">
    <property type="entry name" value="PROKAR_LIPOPROTEIN"/>
    <property type="match status" value="1"/>
</dbReference>
<sequence>MFKRAMAVGLAAALTLGGLSACSSHSDGSEIKIGTTDSEKQVWKVLEDKAEEQGINIEMVPFNDYNTPNDALAQGQLDVNLFQHLKFLATYNVGSNANLVPIGASEIVPLGLYWKGHDNLDGIEGQEVAIPSDSSNQGRAINVLVQAKLITLKDSNIITPTPADIDSKASKVSVIPVDAAQTTTAYGEGRPAIINNNFLDRAGIDAKAAVFKDDPNSTEAEPYINVFVTRPDNADNPQLTKLVKIFHDPEVLEANSQDSRGTNVAVDRDASDLQAILKRLEDDERSHKN</sequence>
<evidence type="ECO:0000313" key="8">
    <source>
        <dbReference type="EMBL" id="QNQ89695.1"/>
    </source>
</evidence>
<evidence type="ECO:0000256" key="1">
    <source>
        <dbReference type="ARBA" id="ARBA00004635"/>
    </source>
</evidence>
<dbReference type="SUPFAM" id="SSF53850">
    <property type="entry name" value="Periplasmic binding protein-like II"/>
    <property type="match status" value="1"/>
</dbReference>
<dbReference type="PANTHER" id="PTHR30429:SF3">
    <property type="entry name" value="LIPOPROTEIN"/>
    <property type="match status" value="1"/>
</dbReference>
<keyword evidence="9" id="KW-1185">Reference proteome</keyword>
<dbReference type="Pfam" id="PF03180">
    <property type="entry name" value="Lipoprotein_9"/>
    <property type="match status" value="1"/>
</dbReference>
<evidence type="ECO:0000256" key="6">
    <source>
        <dbReference type="ARBA" id="ARBA00023288"/>
    </source>
</evidence>
<accession>A0A7H0SMC0</accession>
<keyword evidence="6" id="KW-0449">Lipoprotein</keyword>
<dbReference type="Gene3D" id="3.40.190.10">
    <property type="entry name" value="Periplasmic binding protein-like II"/>
    <property type="match status" value="2"/>
</dbReference>
<evidence type="ECO:0000256" key="2">
    <source>
        <dbReference type="ARBA" id="ARBA00008973"/>
    </source>
</evidence>
<evidence type="ECO:0000256" key="4">
    <source>
        <dbReference type="ARBA" id="ARBA00023136"/>
    </source>
</evidence>
<evidence type="ECO:0000256" key="5">
    <source>
        <dbReference type="ARBA" id="ARBA00023139"/>
    </source>
</evidence>
<keyword evidence="4" id="KW-0472">Membrane</keyword>
<reference evidence="8 9" key="1">
    <citation type="submission" date="2019-12" db="EMBL/GenBank/DDBJ databases">
        <title>Corynebacterium sp. nov., isolated from feces of the Anser Albifrons in China.</title>
        <authorList>
            <person name="Liu Q."/>
        </authorList>
    </citation>
    <scope>NUCLEOTIDE SEQUENCE [LARGE SCALE GENOMIC DNA]</scope>
    <source>
        <strain evidence="8 9">4H37-19</strain>
    </source>
</reference>
<dbReference type="EMBL" id="CP046884">
    <property type="protein sequence ID" value="QNQ89695.1"/>
    <property type="molecule type" value="Genomic_DNA"/>
</dbReference>
<dbReference type="AlphaFoldDB" id="A0A7H0SMC0"/>
<dbReference type="InterPro" id="IPR004872">
    <property type="entry name" value="Lipoprotein_NlpA"/>
</dbReference>
<evidence type="ECO:0000256" key="7">
    <source>
        <dbReference type="SAM" id="SignalP"/>
    </source>
</evidence>
<protein>
    <submittedName>
        <fullName evidence="8">Methionine ABC transporter substrate-binding protein</fullName>
    </submittedName>
</protein>
<dbReference type="PANTHER" id="PTHR30429">
    <property type="entry name" value="D-METHIONINE-BINDING LIPOPROTEIN METQ"/>
    <property type="match status" value="1"/>
</dbReference>
<feature type="chain" id="PRO_5028832342" evidence="7">
    <location>
        <begin position="22"/>
        <end position="289"/>
    </location>
</feature>
<feature type="signal peptide" evidence="7">
    <location>
        <begin position="1"/>
        <end position="21"/>
    </location>
</feature>
<organism evidence="8 9">
    <name type="scientific">Corynebacterium poyangense</name>
    <dbReference type="NCBI Taxonomy" id="2684405"/>
    <lineage>
        <taxon>Bacteria</taxon>
        <taxon>Bacillati</taxon>
        <taxon>Actinomycetota</taxon>
        <taxon>Actinomycetes</taxon>
        <taxon>Mycobacteriales</taxon>
        <taxon>Corynebacteriaceae</taxon>
        <taxon>Corynebacterium</taxon>
    </lineage>
</organism>
<dbReference type="GO" id="GO:0016020">
    <property type="term" value="C:membrane"/>
    <property type="evidence" value="ECO:0007669"/>
    <property type="project" value="UniProtKB-SubCell"/>
</dbReference>
<dbReference type="KEGG" id="cpoy:GP475_02825"/>
<keyword evidence="3 7" id="KW-0732">Signal</keyword>
<comment type="similarity">
    <text evidence="2">Belongs to the NlpA lipoprotein family.</text>
</comment>
<evidence type="ECO:0000313" key="9">
    <source>
        <dbReference type="Proteomes" id="UP000516320"/>
    </source>
</evidence>
<proteinExistence type="inferred from homology"/>
<dbReference type="RefSeq" id="WP_187975147.1">
    <property type="nucleotide sequence ID" value="NZ_CP046884.1"/>
</dbReference>
<name>A0A7H0SMC0_9CORY</name>
<keyword evidence="5" id="KW-0564">Palmitate</keyword>
<dbReference type="Proteomes" id="UP000516320">
    <property type="component" value="Chromosome"/>
</dbReference>